<protein>
    <submittedName>
        <fullName evidence="2">MbtH family protein</fullName>
    </submittedName>
</protein>
<dbReference type="Gene3D" id="3.90.820.10">
    <property type="entry name" value="Structural Genomics, Unknown Function 30-nov-00 1gh9 Mol_id"/>
    <property type="match status" value="1"/>
</dbReference>
<dbReference type="SUPFAM" id="SSF160582">
    <property type="entry name" value="MbtH-like"/>
    <property type="match status" value="1"/>
</dbReference>
<evidence type="ECO:0000259" key="1">
    <source>
        <dbReference type="SMART" id="SM00923"/>
    </source>
</evidence>
<dbReference type="PANTHER" id="PTHR38444">
    <property type="entry name" value="ENTEROBACTIN BIOSYNTHESIS PROTEIN YBDZ"/>
    <property type="match status" value="1"/>
</dbReference>
<sequence length="75" mass="8799">MTNPFDNENGTFLVLVNEEGQYSLWPAFAEKPEGWTAVREEGSRRECLEFIEETWTDMRPKSLVEEMDRRETATP</sequence>
<dbReference type="Proteomes" id="UP000028058">
    <property type="component" value="Unassembled WGS sequence"/>
</dbReference>
<reference evidence="2 3" key="1">
    <citation type="journal article" date="2014" name="Genome Announc.">
        <title>Draft Genome Sequence of Streptomyces fradiae ATCC 19609, a Strain Highly Sensitive to Antibiotics.</title>
        <authorList>
            <person name="Bekker O.B."/>
            <person name="Klimina K.M."/>
            <person name="Vatlin A.A."/>
            <person name="Zakharevich N.V."/>
            <person name="Kasianov A.S."/>
            <person name="Danilenko V.N."/>
        </authorList>
    </citation>
    <scope>NUCLEOTIDE SEQUENCE [LARGE SCALE GENOMIC DNA]</scope>
    <source>
        <strain evidence="2 3">ATCC 19609</strain>
    </source>
</reference>
<name>A0A3M8EWA6_9ACTN</name>
<dbReference type="PANTHER" id="PTHR38444:SF1">
    <property type="entry name" value="ENTEROBACTIN BIOSYNTHESIS PROTEIN YBDZ"/>
    <property type="match status" value="1"/>
</dbReference>
<dbReference type="GO" id="GO:0005829">
    <property type="term" value="C:cytosol"/>
    <property type="evidence" value="ECO:0007669"/>
    <property type="project" value="TreeGrafter"/>
</dbReference>
<evidence type="ECO:0000313" key="2">
    <source>
        <dbReference type="EMBL" id="RKM92314.1"/>
    </source>
</evidence>
<keyword evidence="3" id="KW-1185">Reference proteome</keyword>
<dbReference type="AlphaFoldDB" id="A0A3M8EWA6"/>
<dbReference type="Pfam" id="PF03621">
    <property type="entry name" value="MbtH"/>
    <property type="match status" value="1"/>
</dbReference>
<feature type="domain" description="MbtH-like" evidence="1">
    <location>
        <begin position="3"/>
        <end position="53"/>
    </location>
</feature>
<accession>A0A3M8EWA6</accession>
<evidence type="ECO:0000313" key="3">
    <source>
        <dbReference type="Proteomes" id="UP000028058"/>
    </source>
</evidence>
<comment type="caution">
    <text evidence="2">The sequence shown here is derived from an EMBL/GenBank/DDBJ whole genome shotgun (WGS) entry which is preliminary data.</text>
</comment>
<gene>
    <name evidence="2" type="ORF">SFRA_025945</name>
</gene>
<dbReference type="InterPro" id="IPR038020">
    <property type="entry name" value="MbtH-like_sf"/>
</dbReference>
<organism evidence="2 3">
    <name type="scientific">Streptomyces xinghaiensis</name>
    <dbReference type="NCBI Taxonomy" id="1038928"/>
    <lineage>
        <taxon>Bacteria</taxon>
        <taxon>Bacillati</taxon>
        <taxon>Actinomycetota</taxon>
        <taxon>Actinomycetes</taxon>
        <taxon>Kitasatosporales</taxon>
        <taxon>Streptomycetaceae</taxon>
        <taxon>Streptomyces</taxon>
    </lineage>
</organism>
<dbReference type="GO" id="GO:0019290">
    <property type="term" value="P:siderophore biosynthetic process"/>
    <property type="evidence" value="ECO:0007669"/>
    <property type="project" value="TreeGrafter"/>
</dbReference>
<proteinExistence type="predicted"/>
<dbReference type="InterPro" id="IPR037407">
    <property type="entry name" value="MLP_fam"/>
</dbReference>
<dbReference type="SMART" id="SM00923">
    <property type="entry name" value="MbtH"/>
    <property type="match status" value="1"/>
</dbReference>
<dbReference type="InterPro" id="IPR005153">
    <property type="entry name" value="MbtH-like_dom"/>
</dbReference>
<dbReference type="RefSeq" id="WP_043461142.1">
    <property type="nucleotide sequence ID" value="NZ_CP134822.1"/>
</dbReference>
<dbReference type="OrthoDB" id="7584480at2"/>
<dbReference type="EMBL" id="JNAD02000014">
    <property type="protein sequence ID" value="RKM92314.1"/>
    <property type="molecule type" value="Genomic_DNA"/>
</dbReference>